<accession>A0A3B0WSF3</accession>
<name>A0A3B0WSF3_9ZZZZ</name>
<dbReference type="PANTHER" id="PTHR30570">
    <property type="entry name" value="PERIPLASMIC PHOSPHATE BINDING COMPONENT OF PHOSPHATE ABC TRANSPORTER"/>
    <property type="match status" value="1"/>
</dbReference>
<dbReference type="InterPro" id="IPR050811">
    <property type="entry name" value="Phosphate_ABC_transporter"/>
</dbReference>
<organism evidence="1">
    <name type="scientific">hydrothermal vent metagenome</name>
    <dbReference type="NCBI Taxonomy" id="652676"/>
    <lineage>
        <taxon>unclassified sequences</taxon>
        <taxon>metagenomes</taxon>
        <taxon>ecological metagenomes</taxon>
    </lineage>
</organism>
<dbReference type="AlphaFoldDB" id="A0A3B0WSF3"/>
<gene>
    <name evidence="1" type="ORF">MNBD_GAMMA05-430</name>
</gene>
<dbReference type="SUPFAM" id="SSF53850">
    <property type="entry name" value="Periplasmic binding protein-like II"/>
    <property type="match status" value="1"/>
</dbReference>
<dbReference type="EMBL" id="UOFE01000034">
    <property type="protein sequence ID" value="VAW53557.1"/>
    <property type="molecule type" value="Genomic_DNA"/>
</dbReference>
<proteinExistence type="predicted"/>
<protein>
    <submittedName>
        <fullName evidence="1">Phosphate ABC transporter, periplasmic phosphate-binding protein PstS (TC 3.A.1.7.1)</fullName>
    </submittedName>
</protein>
<dbReference type="PANTHER" id="PTHR30570:SF6">
    <property type="entry name" value="PHOSPHATE-BINDING PROTEIN PSTS"/>
    <property type="match status" value="1"/>
</dbReference>
<evidence type="ECO:0000313" key="1">
    <source>
        <dbReference type="EMBL" id="VAW53557.1"/>
    </source>
</evidence>
<reference evidence="1" key="1">
    <citation type="submission" date="2018-06" db="EMBL/GenBank/DDBJ databases">
        <authorList>
            <person name="Zhirakovskaya E."/>
        </authorList>
    </citation>
    <scope>NUCLEOTIDE SEQUENCE</scope>
</reference>
<dbReference type="Gene3D" id="3.40.190.10">
    <property type="entry name" value="Periplasmic binding protein-like II"/>
    <property type="match status" value="2"/>
</dbReference>
<sequence>MGGKYIDATPANAVSGKYPLSRFLYVYVNKHPNKELSPLEKEFVKLILSQEGQSVVIKDGYIPLPAKVVEKYLNQI</sequence>